<evidence type="ECO:0000259" key="2">
    <source>
        <dbReference type="SMART" id="SM00513"/>
    </source>
</evidence>
<dbReference type="PANTHER" id="PTHR47031">
    <property type="entry name" value="SAP DNA-BINDING DOMAIN-CONTAINING PROTEIN"/>
    <property type="match status" value="1"/>
</dbReference>
<reference evidence="3 4" key="1">
    <citation type="submission" date="2015-08" db="EMBL/GenBank/DDBJ databases">
        <title>Genome sequencing of Penicillium nordicum.</title>
        <authorList>
            <person name="Nguyen H.D."/>
            <person name="Seifert K.A."/>
        </authorList>
    </citation>
    <scope>NUCLEOTIDE SEQUENCE [LARGE SCALE GENOMIC DNA]</scope>
    <source>
        <strain evidence="3 4">DAOMC 185683</strain>
    </source>
</reference>
<dbReference type="STRING" id="229535.A0A0M8P832"/>
<dbReference type="SUPFAM" id="SSF68906">
    <property type="entry name" value="SAP domain"/>
    <property type="match status" value="1"/>
</dbReference>
<feature type="compositionally biased region" description="Polar residues" evidence="1">
    <location>
        <begin position="144"/>
        <end position="163"/>
    </location>
</feature>
<feature type="domain" description="SAP" evidence="2">
    <location>
        <begin position="4"/>
        <end position="40"/>
    </location>
</feature>
<comment type="caution">
    <text evidence="3">The sequence shown here is derived from an EMBL/GenBank/DDBJ whole genome shotgun (WGS) entry which is preliminary data.</text>
</comment>
<feature type="compositionally biased region" description="Basic and acidic residues" evidence="1">
    <location>
        <begin position="424"/>
        <end position="442"/>
    </location>
</feature>
<sequence length="641" mass="71065">MSDYSSLKVADLKAECKKRGVPQTGLRLKQQFIDKLIELDSQTNQVTTEEALPAEEPTESQPSVPDAVSQEKSQPEQPENEELEQPNEKPISQPEETTAPVSVSDRVEDGQIQADESTQGEAVSATDVKSQKVEDVAKPAEKVQTATMTPEDQTPTVAPSQPQVDDAAQGAKNVDPVNTQEKSISAAQTSEVGTGLSTPLPVEEALEDTRKRKRRSQSPAPTLEEIANRKARAKETTPRVLLKDDQVSVSRDERPSNLKSEDQKAAEDHTDKQPIETQTDLHKPPTKQDARFRNLFPPAGASSDPASPPRDITMQDVDTTPALHAATSALYIDGLMRPLQPAALRKHLASLASTLETTDSDAIVDFYLDSIKTHCFVSFTSLAAASRVRSAVHGTVWPNERNRKNLRADFIPDEKIKEWIETEEKTRDRAGPAARWEVRYETSDDGTTATLAEVGSAPSGRRESGFNRTPPLGPRRDIEQFDRRPSNVPPAGPAGAAAPGPPSRPGQGFKPLDELFESTTTKPKLYYLPVPRPVADKRLDQFDELIQKGTFPRRGGDEMRRITFEDDDKFVDIGPERFGPGPRSVIAKCHQKNQDIYTIVVVWLRVHPPRGYQRAKQIKIDQRLSLLGFRRSLRNRQIFKN</sequence>
<dbReference type="CDD" id="cd12432">
    <property type="entry name" value="RRM_ACINU"/>
    <property type="match status" value="1"/>
</dbReference>
<evidence type="ECO:0000313" key="4">
    <source>
        <dbReference type="Proteomes" id="UP000037696"/>
    </source>
</evidence>
<dbReference type="Pfam" id="PF02037">
    <property type="entry name" value="SAP"/>
    <property type="match status" value="1"/>
</dbReference>
<dbReference type="AlphaFoldDB" id="A0A0M8P832"/>
<dbReference type="EMBL" id="LHQQ01000101">
    <property type="protein sequence ID" value="KOS42651.1"/>
    <property type="molecule type" value="Genomic_DNA"/>
</dbReference>
<feature type="compositionally biased region" description="Polar residues" evidence="1">
    <location>
        <begin position="176"/>
        <end position="197"/>
    </location>
</feature>
<feature type="compositionally biased region" description="Basic and acidic residues" evidence="1">
    <location>
        <begin position="474"/>
        <end position="485"/>
    </location>
</feature>
<dbReference type="InterPro" id="IPR003034">
    <property type="entry name" value="SAP_dom"/>
</dbReference>
<dbReference type="PANTHER" id="PTHR47031:SF3">
    <property type="entry name" value="SAP DOMAIN-CONTAINING PROTEIN"/>
    <property type="match status" value="1"/>
</dbReference>
<proteinExistence type="predicted"/>
<accession>A0A0M8P832</accession>
<evidence type="ECO:0000256" key="1">
    <source>
        <dbReference type="SAM" id="MobiDB-lite"/>
    </source>
</evidence>
<dbReference type="SMART" id="SM00513">
    <property type="entry name" value="SAP"/>
    <property type="match status" value="1"/>
</dbReference>
<feature type="compositionally biased region" description="Basic and acidic residues" evidence="1">
    <location>
        <begin position="233"/>
        <end position="292"/>
    </location>
</feature>
<feature type="region of interest" description="Disordered" evidence="1">
    <location>
        <begin position="424"/>
        <end position="512"/>
    </location>
</feature>
<dbReference type="OrthoDB" id="5348404at2759"/>
<gene>
    <name evidence="3" type="ORF">ACN38_g6485</name>
</gene>
<protein>
    <recommendedName>
        <fullName evidence="2">SAP domain-containing protein</fullName>
    </recommendedName>
</protein>
<feature type="compositionally biased region" description="Basic and acidic residues" evidence="1">
    <location>
        <begin position="129"/>
        <end position="141"/>
    </location>
</feature>
<keyword evidence="4" id="KW-1185">Reference proteome</keyword>
<organism evidence="3 4">
    <name type="scientific">Penicillium nordicum</name>
    <dbReference type="NCBI Taxonomy" id="229535"/>
    <lineage>
        <taxon>Eukaryota</taxon>
        <taxon>Fungi</taxon>
        <taxon>Dikarya</taxon>
        <taxon>Ascomycota</taxon>
        <taxon>Pezizomycotina</taxon>
        <taxon>Eurotiomycetes</taxon>
        <taxon>Eurotiomycetidae</taxon>
        <taxon>Eurotiales</taxon>
        <taxon>Aspergillaceae</taxon>
        <taxon>Penicillium</taxon>
    </lineage>
</organism>
<dbReference type="InterPro" id="IPR036361">
    <property type="entry name" value="SAP_dom_sf"/>
</dbReference>
<evidence type="ECO:0000313" key="3">
    <source>
        <dbReference type="EMBL" id="KOS42651.1"/>
    </source>
</evidence>
<feature type="region of interest" description="Disordered" evidence="1">
    <location>
        <begin position="40"/>
        <end position="314"/>
    </location>
</feature>
<name>A0A0M8P832_9EURO</name>
<dbReference type="Proteomes" id="UP000037696">
    <property type="component" value="Unassembled WGS sequence"/>
</dbReference>
<dbReference type="Gene3D" id="1.10.720.30">
    <property type="entry name" value="SAP domain"/>
    <property type="match status" value="1"/>
</dbReference>
<dbReference type="InterPro" id="IPR034257">
    <property type="entry name" value="Acinus_RRM"/>
</dbReference>